<keyword evidence="10" id="KW-0496">Mitochondrion</keyword>
<evidence type="ECO:0000256" key="4">
    <source>
        <dbReference type="ARBA" id="ARBA00022692"/>
    </source>
</evidence>
<comment type="function">
    <text evidence="13">High-conductance magnesium-selective channel that mediates the influx of magnesium into the mitochondrial matrix. Essential for the splicing of mRNA group II introns in mitochondria by affecting mitochondrial magnesium concentrations, which are critical for group II intron splicing. It also suppresses a variety of mitochondrial intron mutations and its absence may disturb the assembly of mitochondrial membrane complexes.</text>
</comment>
<feature type="transmembrane region" description="Helical" evidence="19">
    <location>
        <begin position="470"/>
        <end position="491"/>
    </location>
</feature>
<comment type="similarity">
    <text evidence="2">Belongs to the CorA metal ion transporter (MIT) (TC 1.A.35) family.</text>
</comment>
<evidence type="ECO:0000256" key="2">
    <source>
        <dbReference type="ARBA" id="ARBA00009765"/>
    </source>
</evidence>
<dbReference type="Gene3D" id="1.20.58.340">
    <property type="entry name" value="Magnesium transport protein CorA, transmembrane region"/>
    <property type="match status" value="1"/>
</dbReference>
<dbReference type="PANTHER" id="PTHR13890">
    <property type="entry name" value="RNA SPLICING PROTEIN MRS2, MITOCHONDRIAL"/>
    <property type="match status" value="1"/>
</dbReference>
<evidence type="ECO:0000256" key="1">
    <source>
        <dbReference type="ARBA" id="ARBA00004448"/>
    </source>
</evidence>
<evidence type="ECO:0000256" key="5">
    <source>
        <dbReference type="ARBA" id="ARBA00022792"/>
    </source>
</evidence>
<keyword evidence="8 19" id="KW-1133">Transmembrane helix</keyword>
<dbReference type="PANTHER" id="PTHR13890:SF0">
    <property type="entry name" value="MAGNESIUM TRANSPORTER MRS2 HOMOLOG, MITOCHONDRIAL"/>
    <property type="match status" value="1"/>
</dbReference>
<evidence type="ECO:0000256" key="18">
    <source>
        <dbReference type="SAM" id="MobiDB-lite"/>
    </source>
</evidence>
<gene>
    <name evidence="20" type="ORF">MGCH7_ch7g513</name>
</gene>
<evidence type="ECO:0000256" key="13">
    <source>
        <dbReference type="ARBA" id="ARBA00046105"/>
    </source>
</evidence>
<evidence type="ECO:0000256" key="12">
    <source>
        <dbReference type="ARBA" id="ARBA00043036"/>
    </source>
</evidence>
<evidence type="ECO:0000256" key="10">
    <source>
        <dbReference type="ARBA" id="ARBA00023128"/>
    </source>
</evidence>
<dbReference type="FunFam" id="1.20.58.340:FF:000005">
    <property type="entry name" value="Inner membrane magnesium transporter MRS2"/>
    <property type="match status" value="1"/>
</dbReference>
<dbReference type="FunFam" id="2.40.128.330:FF:000002">
    <property type="entry name" value="Inner membrane magnesium transporter mrs2"/>
    <property type="match status" value="1"/>
</dbReference>
<protein>
    <recommendedName>
        <fullName evidence="15">Mitochondrial inner membrane magnesium transporter MRS2</fullName>
    </recommendedName>
    <alternativeName>
        <fullName evidence="16">Mitochondrial inner membrane magnesium transporter mrs2</fullName>
    </alternativeName>
    <alternativeName>
        <fullName evidence="12 17">RNA-splicing protein MRS2</fullName>
    </alternativeName>
</protein>
<keyword evidence="11 19" id="KW-0472">Membrane</keyword>
<keyword evidence="6" id="KW-0460">Magnesium</keyword>
<keyword evidence="7" id="KW-0809">Transit peptide</keyword>
<dbReference type="GO" id="GO:0045016">
    <property type="term" value="P:mitochondrial magnesium ion transmembrane transport"/>
    <property type="evidence" value="ECO:0007669"/>
    <property type="project" value="UniProtKB-ARBA"/>
</dbReference>
<evidence type="ECO:0000256" key="11">
    <source>
        <dbReference type="ARBA" id="ARBA00023136"/>
    </source>
</evidence>
<feature type="compositionally biased region" description="Polar residues" evidence="18">
    <location>
        <begin position="535"/>
        <end position="545"/>
    </location>
</feature>
<dbReference type="Pfam" id="PF22099">
    <property type="entry name" value="MRS2-like"/>
    <property type="match status" value="1"/>
</dbReference>
<proteinExistence type="inferred from homology"/>
<feature type="transmembrane region" description="Helical" evidence="19">
    <location>
        <begin position="440"/>
        <end position="458"/>
    </location>
</feature>
<feature type="region of interest" description="Disordered" evidence="18">
    <location>
        <begin position="602"/>
        <end position="624"/>
    </location>
</feature>
<dbReference type="GO" id="GO:0005743">
    <property type="term" value="C:mitochondrial inner membrane"/>
    <property type="evidence" value="ECO:0007669"/>
    <property type="project" value="UniProtKB-SubCell"/>
</dbReference>
<evidence type="ECO:0000256" key="8">
    <source>
        <dbReference type="ARBA" id="ARBA00022989"/>
    </source>
</evidence>
<organism evidence="20">
    <name type="scientific">Pyricularia oryzae (strain 70-15 / ATCC MYA-4617 / FGSC 8958)</name>
    <name type="common">Rice blast fungus</name>
    <name type="synonym">Magnaporthe oryzae</name>
    <dbReference type="NCBI Taxonomy" id="242507"/>
    <lineage>
        <taxon>Eukaryota</taxon>
        <taxon>Fungi</taxon>
        <taxon>Dikarya</taxon>
        <taxon>Ascomycota</taxon>
        <taxon>Pezizomycotina</taxon>
        <taxon>Sordariomycetes</taxon>
        <taxon>Sordariomycetidae</taxon>
        <taxon>Magnaporthales</taxon>
        <taxon>Pyriculariaceae</taxon>
        <taxon>Pyricularia</taxon>
    </lineage>
</organism>
<keyword evidence="5" id="KW-0999">Mitochondrion inner membrane</keyword>
<reference evidence="20" key="1">
    <citation type="submission" date="2005-01" db="EMBL/GenBank/DDBJ databases">
        <title>The sequence of Magnaporthe grisea chromosome 7.</title>
        <authorList>
            <person name="Thon M.R."/>
            <person name="Pan H."/>
            <person name="Diener A."/>
            <person name="Papalas J."/>
            <person name="Taro A."/>
            <person name="Mitchell T."/>
            <person name="Dean R.A."/>
        </authorList>
    </citation>
    <scope>NUCLEOTIDE SEQUENCE</scope>
    <source>
        <strain evidence="20">70-15</strain>
    </source>
</reference>
<evidence type="ECO:0000256" key="14">
    <source>
        <dbReference type="ARBA" id="ARBA00046701"/>
    </source>
</evidence>
<feature type="compositionally biased region" description="Polar residues" evidence="18">
    <location>
        <begin position="107"/>
        <end position="116"/>
    </location>
</feature>
<evidence type="ECO:0000256" key="6">
    <source>
        <dbReference type="ARBA" id="ARBA00022842"/>
    </source>
</evidence>
<keyword evidence="9" id="KW-0406">Ion transport</keyword>
<comment type="subunit">
    <text evidence="14">Homopentamer. Forms homooligomers. Interacts with MFM1.</text>
</comment>
<dbReference type="Gene3D" id="2.40.128.330">
    <property type="match status" value="1"/>
</dbReference>
<feature type="region of interest" description="Disordered" evidence="18">
    <location>
        <begin position="523"/>
        <end position="579"/>
    </location>
</feature>
<evidence type="ECO:0000256" key="19">
    <source>
        <dbReference type="SAM" id="Phobius"/>
    </source>
</evidence>
<evidence type="ECO:0000256" key="3">
    <source>
        <dbReference type="ARBA" id="ARBA00022448"/>
    </source>
</evidence>
<sequence>MPRLAAPPLPVPSHNLLRFLRSQTDGLLSFDAASATTCRTSRVVPSAHGPLGPRALTCKAKTLALPPGRRSFCTSNLRPQRTEGDGSRNFIFDMNKILPRVFRRQRGSTSRGTQEGQYPDEDRPNAYPRATKPTWQEKLGWGGVKSLGSDMGGPGSSDDCGPDNNFTFGSRRAQLMRAPMDPRLRCTEVDENGEVILVDGEYKKSELIAKYGLLPRDLRKIDSSNLPHILVRPSAILINLLHLRVLIKSDRVLLFDVFGSKTSYNQSAFMYDLQGRLRQKQPAGSNAVLPYEFRALEAVLISVTSALEADLLTVREPVVRVLRELEDDINRDRLRILLVLSKKVSTFEQKAKLVRDAIDELLEADDDLAAMYLTEKRHDLYRGVDDHTEVEMLLESYHKICDEVVQEASSLVSSIRNTEEIIRAILDANRNSLMLLDLKFSIGTLGLAMGTFLAGLYGMNLENFIEETNWGFAGVTTFSIFFSLLVCRYGLVKLRKVQRVKMHGTDGGTTSSWFRENVQTIEQGNAPGLGGNMGSIDNCSRSSGDNARKQAAPQGSRSRSVLLGSTVARRTGTGDSGNGSQWITKRYSWVISNITKELSTSKPYPNTRITSRNSEHFTSTQRSSGVHNLRLNIPPRHATMQPGDGTLLVPSRTVKTGATNGESALYRLSGAHHERYDWDSSPREQLGKTR</sequence>
<evidence type="ECO:0000313" key="20">
    <source>
        <dbReference type="EMBL" id="EAQ71106.1"/>
    </source>
</evidence>
<evidence type="ECO:0000256" key="15">
    <source>
        <dbReference type="ARBA" id="ARBA00071347"/>
    </source>
</evidence>
<dbReference type="CDD" id="cd12823">
    <property type="entry name" value="Mrs2_Mfm1p-like"/>
    <property type="match status" value="1"/>
</dbReference>
<keyword evidence="3" id="KW-0813">Transport</keyword>
<evidence type="ECO:0000256" key="17">
    <source>
        <dbReference type="ARBA" id="ARBA00078518"/>
    </source>
</evidence>
<accession>Q2KG22</accession>
<feature type="region of interest" description="Disordered" evidence="18">
    <location>
        <begin position="102"/>
        <end position="134"/>
    </location>
</feature>
<evidence type="ECO:0000256" key="7">
    <source>
        <dbReference type="ARBA" id="ARBA00022946"/>
    </source>
</evidence>
<dbReference type="AlphaFoldDB" id="Q2KG22"/>
<dbReference type="GO" id="GO:0015095">
    <property type="term" value="F:magnesium ion transmembrane transporter activity"/>
    <property type="evidence" value="ECO:0007669"/>
    <property type="project" value="TreeGrafter"/>
</dbReference>
<dbReference type="InterPro" id="IPR039204">
    <property type="entry name" value="MRS2-like"/>
</dbReference>
<comment type="subcellular location">
    <subcellularLocation>
        <location evidence="1">Mitochondrion inner membrane</location>
        <topology evidence="1">Multi-pass membrane protein</topology>
    </subcellularLocation>
</comment>
<keyword evidence="4 19" id="KW-0812">Transmembrane</keyword>
<name>Q2KG22_PYRO7</name>
<dbReference type="EMBL" id="CM000230">
    <property type="protein sequence ID" value="EAQ71106.1"/>
    <property type="molecule type" value="Genomic_DNA"/>
</dbReference>
<evidence type="ECO:0000256" key="16">
    <source>
        <dbReference type="ARBA" id="ARBA00072872"/>
    </source>
</evidence>
<evidence type="ECO:0000256" key="9">
    <source>
        <dbReference type="ARBA" id="ARBA00023065"/>
    </source>
</evidence>